<sequence>MRSKEDSKVCPVCGQPVEALLRRHKTLGVFVPDWGPGPCRNPKCERYDQEGHGEPEQAAARNRRADGTAEPLT</sequence>
<evidence type="ECO:0000313" key="2">
    <source>
        <dbReference type="EMBL" id="XDQ26100.1"/>
    </source>
</evidence>
<reference evidence="2" key="1">
    <citation type="submission" date="2024-07" db="EMBL/GenBank/DDBJ databases">
        <authorList>
            <person name="Yu S.T."/>
        </authorList>
    </citation>
    <scope>NUCLEOTIDE SEQUENCE</scope>
    <source>
        <strain evidence="2">R21</strain>
    </source>
</reference>
<feature type="region of interest" description="Disordered" evidence="1">
    <location>
        <begin position="42"/>
        <end position="73"/>
    </location>
</feature>
<name>A0AB39P4V8_9ACTN</name>
<accession>A0AB39P4V8</accession>
<evidence type="ECO:0000256" key="1">
    <source>
        <dbReference type="SAM" id="MobiDB-lite"/>
    </source>
</evidence>
<feature type="compositionally biased region" description="Basic and acidic residues" evidence="1">
    <location>
        <begin position="42"/>
        <end position="55"/>
    </location>
</feature>
<dbReference type="RefSeq" id="WP_369233393.1">
    <property type="nucleotide sequence ID" value="NZ_CP163435.1"/>
</dbReference>
<organism evidence="2">
    <name type="scientific">Streptomyces sp. R21</name>
    <dbReference type="NCBI Taxonomy" id="3238627"/>
    <lineage>
        <taxon>Bacteria</taxon>
        <taxon>Bacillati</taxon>
        <taxon>Actinomycetota</taxon>
        <taxon>Actinomycetes</taxon>
        <taxon>Kitasatosporales</taxon>
        <taxon>Streptomycetaceae</taxon>
        <taxon>Streptomyces</taxon>
    </lineage>
</organism>
<protein>
    <submittedName>
        <fullName evidence="2">Uncharacterized protein</fullName>
    </submittedName>
</protein>
<dbReference type="EMBL" id="CP163435">
    <property type="protein sequence ID" value="XDQ26100.1"/>
    <property type="molecule type" value="Genomic_DNA"/>
</dbReference>
<gene>
    <name evidence="2" type="ORF">AB5J56_15970</name>
</gene>
<dbReference type="AlphaFoldDB" id="A0AB39P4V8"/>
<proteinExistence type="predicted"/>